<dbReference type="Gene3D" id="1.10.510.10">
    <property type="entry name" value="Transferase(Phosphotransferase) domain 1"/>
    <property type="match status" value="1"/>
</dbReference>
<dbReference type="SUPFAM" id="SSF56112">
    <property type="entry name" value="Protein kinase-like (PK-like)"/>
    <property type="match status" value="1"/>
</dbReference>
<dbReference type="PANTHER" id="PTHR24416">
    <property type="entry name" value="TYROSINE-PROTEIN KINASE RECEPTOR"/>
    <property type="match status" value="1"/>
</dbReference>
<evidence type="ECO:0000313" key="13">
    <source>
        <dbReference type="Proteomes" id="UP000046392"/>
    </source>
</evidence>
<keyword evidence="5" id="KW-0418">Kinase</keyword>
<keyword evidence="4" id="KW-0547">Nucleotide-binding</keyword>
<organism evidence="13 14">
    <name type="scientific">Strongyloides papillosus</name>
    <name type="common">Intestinal threadworm</name>
    <dbReference type="NCBI Taxonomy" id="174720"/>
    <lineage>
        <taxon>Eukaryota</taxon>
        <taxon>Metazoa</taxon>
        <taxon>Ecdysozoa</taxon>
        <taxon>Nematoda</taxon>
        <taxon>Chromadorea</taxon>
        <taxon>Rhabditida</taxon>
        <taxon>Tylenchina</taxon>
        <taxon>Panagrolaimomorpha</taxon>
        <taxon>Strongyloidoidea</taxon>
        <taxon>Strongyloididae</taxon>
        <taxon>Strongyloides</taxon>
    </lineage>
</organism>
<accession>A0A0N5C791</accession>
<evidence type="ECO:0000256" key="4">
    <source>
        <dbReference type="ARBA" id="ARBA00022741"/>
    </source>
</evidence>
<dbReference type="PROSITE" id="PS50011">
    <property type="entry name" value="PROTEIN_KINASE_DOM"/>
    <property type="match status" value="1"/>
</dbReference>
<dbReference type="InterPro" id="IPR000719">
    <property type="entry name" value="Prot_kinase_dom"/>
</dbReference>
<dbReference type="PRINTS" id="PR00109">
    <property type="entry name" value="TYRKINASE"/>
</dbReference>
<dbReference type="GO" id="GO:0048680">
    <property type="term" value="P:positive regulation of axon regeneration"/>
    <property type="evidence" value="ECO:0007669"/>
    <property type="project" value="UniProtKB-ARBA"/>
</dbReference>
<dbReference type="GO" id="GO:0012505">
    <property type="term" value="C:endomembrane system"/>
    <property type="evidence" value="ECO:0007669"/>
    <property type="project" value="UniProtKB-SubCell"/>
</dbReference>
<dbReference type="EC" id="2.7.10.1" evidence="2"/>
<proteinExistence type="predicted"/>
<dbReference type="GO" id="GO:0061564">
    <property type="term" value="P:axon development"/>
    <property type="evidence" value="ECO:0007669"/>
    <property type="project" value="UniProtKB-ARBA"/>
</dbReference>
<comment type="subcellular location">
    <subcellularLocation>
        <location evidence="1">Endomembrane system</location>
    </subcellularLocation>
</comment>
<dbReference type="FunFam" id="1.10.510.10:FF:001512">
    <property type="entry name" value="Receptor tyrosine-protein kinase erbB-2"/>
    <property type="match status" value="1"/>
</dbReference>
<keyword evidence="13" id="KW-1185">Reference proteome</keyword>
<dbReference type="Proteomes" id="UP000046392">
    <property type="component" value="Unplaced"/>
</dbReference>
<dbReference type="GO" id="GO:0043235">
    <property type="term" value="C:receptor complex"/>
    <property type="evidence" value="ECO:0007669"/>
    <property type="project" value="TreeGrafter"/>
</dbReference>
<reference evidence="14" key="1">
    <citation type="submission" date="2017-02" db="UniProtKB">
        <authorList>
            <consortium name="WormBaseParasite"/>
        </authorList>
    </citation>
    <scope>IDENTIFICATION</scope>
</reference>
<evidence type="ECO:0000256" key="10">
    <source>
        <dbReference type="SAM" id="Phobius"/>
    </source>
</evidence>
<feature type="transmembrane region" description="Helical" evidence="10">
    <location>
        <begin position="271"/>
        <end position="294"/>
    </location>
</feature>
<evidence type="ECO:0000256" key="5">
    <source>
        <dbReference type="ARBA" id="ARBA00022777"/>
    </source>
</evidence>
<evidence type="ECO:0000256" key="7">
    <source>
        <dbReference type="ARBA" id="ARBA00023136"/>
    </source>
</evidence>
<dbReference type="GO" id="GO:0005886">
    <property type="term" value="C:plasma membrane"/>
    <property type="evidence" value="ECO:0007669"/>
    <property type="project" value="TreeGrafter"/>
</dbReference>
<dbReference type="InterPro" id="IPR001245">
    <property type="entry name" value="Ser-Thr/Tyr_kinase_cat_dom"/>
</dbReference>
<dbReference type="GO" id="GO:0007169">
    <property type="term" value="P:cell surface receptor protein tyrosine kinase signaling pathway"/>
    <property type="evidence" value="ECO:0007669"/>
    <property type="project" value="TreeGrafter"/>
</dbReference>
<dbReference type="GO" id="GO:0004714">
    <property type="term" value="F:transmembrane receptor protein tyrosine kinase activity"/>
    <property type="evidence" value="ECO:0007669"/>
    <property type="project" value="UniProtKB-EC"/>
</dbReference>
<dbReference type="Pfam" id="PF07714">
    <property type="entry name" value="PK_Tyr_Ser-Thr"/>
    <property type="match status" value="1"/>
</dbReference>
<evidence type="ECO:0000256" key="6">
    <source>
        <dbReference type="ARBA" id="ARBA00022840"/>
    </source>
</evidence>
<dbReference type="InterPro" id="IPR050122">
    <property type="entry name" value="RTK"/>
</dbReference>
<keyword evidence="11" id="KW-0732">Signal</keyword>
<feature type="signal peptide" evidence="11">
    <location>
        <begin position="1"/>
        <end position="20"/>
    </location>
</feature>
<dbReference type="InterPro" id="IPR020635">
    <property type="entry name" value="Tyr_kinase_cat_dom"/>
</dbReference>
<evidence type="ECO:0000256" key="11">
    <source>
        <dbReference type="SAM" id="SignalP"/>
    </source>
</evidence>
<keyword evidence="10" id="KW-0812">Transmembrane</keyword>
<protein>
    <recommendedName>
        <fullName evidence="2">receptor protein-tyrosine kinase</fullName>
        <ecNumber evidence="2">2.7.10.1</ecNumber>
    </recommendedName>
</protein>
<dbReference type="AlphaFoldDB" id="A0A0N5C791"/>
<dbReference type="CDD" id="cd00192">
    <property type="entry name" value="PTKc"/>
    <property type="match status" value="1"/>
</dbReference>
<keyword evidence="6" id="KW-0067">ATP-binding</keyword>
<keyword evidence="10" id="KW-1133">Transmembrane helix</keyword>
<dbReference type="PANTHER" id="PTHR24416:SF600">
    <property type="entry name" value="PDGF- AND VEGF-RECEPTOR RELATED, ISOFORM J"/>
    <property type="match status" value="1"/>
</dbReference>
<comment type="catalytic activity">
    <reaction evidence="9">
        <text>L-tyrosyl-[protein] + ATP = O-phospho-L-tyrosyl-[protein] + ADP + H(+)</text>
        <dbReference type="Rhea" id="RHEA:10596"/>
        <dbReference type="Rhea" id="RHEA-COMP:10136"/>
        <dbReference type="Rhea" id="RHEA-COMP:20101"/>
        <dbReference type="ChEBI" id="CHEBI:15378"/>
        <dbReference type="ChEBI" id="CHEBI:30616"/>
        <dbReference type="ChEBI" id="CHEBI:46858"/>
        <dbReference type="ChEBI" id="CHEBI:61978"/>
        <dbReference type="ChEBI" id="CHEBI:456216"/>
        <dbReference type="EC" id="2.7.10.1"/>
    </reaction>
</comment>
<evidence type="ECO:0000256" key="1">
    <source>
        <dbReference type="ARBA" id="ARBA00004308"/>
    </source>
</evidence>
<evidence type="ECO:0000259" key="12">
    <source>
        <dbReference type="PROSITE" id="PS50011"/>
    </source>
</evidence>
<keyword evidence="3" id="KW-0808">Transferase</keyword>
<dbReference type="WBParaSite" id="SPAL_0001380500.1">
    <property type="protein sequence ID" value="SPAL_0001380500.1"/>
    <property type="gene ID" value="SPAL_0001380500"/>
</dbReference>
<keyword evidence="8" id="KW-0829">Tyrosine-protein kinase</keyword>
<evidence type="ECO:0000256" key="8">
    <source>
        <dbReference type="ARBA" id="ARBA00023137"/>
    </source>
</evidence>
<evidence type="ECO:0000256" key="3">
    <source>
        <dbReference type="ARBA" id="ARBA00022679"/>
    </source>
</evidence>
<dbReference type="STRING" id="174720.A0A0N5C791"/>
<feature type="chain" id="PRO_5005895478" description="receptor protein-tyrosine kinase" evidence="11">
    <location>
        <begin position="21"/>
        <end position="702"/>
    </location>
</feature>
<dbReference type="InterPro" id="IPR011009">
    <property type="entry name" value="Kinase-like_dom_sf"/>
</dbReference>
<dbReference type="Gene3D" id="3.30.200.20">
    <property type="entry name" value="Phosphorylase Kinase, domain 1"/>
    <property type="match status" value="1"/>
</dbReference>
<dbReference type="PROSITE" id="PS00109">
    <property type="entry name" value="PROTEIN_KINASE_TYR"/>
    <property type="match status" value="1"/>
</dbReference>
<dbReference type="GO" id="GO:0005524">
    <property type="term" value="F:ATP binding"/>
    <property type="evidence" value="ECO:0007669"/>
    <property type="project" value="UniProtKB-KW"/>
</dbReference>
<dbReference type="SMART" id="SM00219">
    <property type="entry name" value="TyrKc"/>
    <property type="match status" value="1"/>
</dbReference>
<keyword evidence="7 10" id="KW-0472">Membrane</keyword>
<dbReference type="InterPro" id="IPR008266">
    <property type="entry name" value="Tyr_kinase_AS"/>
</dbReference>
<evidence type="ECO:0000256" key="9">
    <source>
        <dbReference type="ARBA" id="ARBA00051243"/>
    </source>
</evidence>
<name>A0A0N5C791_STREA</name>
<sequence>MKNILITNIIFLTFFLITRSDDQLLKSSSDESLLQITTSENDLISKGYCDIRDCKNWSGVILIILSPLFPLKEFPPLIDFIWNTFSDCEDFGGEVSLLPTNANNDLQKVWSSNKKELIENFKNIYNETDFVESSFLLPSKIESVLNIIISNFNLSPLADKPITTYGKYLMILTNYELYLDQDTAFRIRNNVKLNQVRLKIMLVDKYNDDFDSKESDEDFFEMIAERGEKSEVDSVDGLKSAKIPSKMGACHNFEPFPKPTINITKSNKKGVIVGIILGAAGAILILGILIFIFIRWRNKVRKDQISTLSWINNQAGVNKNNEYREHNNKETLNNLEAISNDIYDNENKLNGINENVGMTEDKKILESVLTINYNEKLGSGAFSSVYKGSLLLESHLVSQKLNFRNNQIKMSTIFGNEKKNSTNDEVVKIDVAVKVESKSENIFKNIESKELLLKEINTLLQISDHPHVVTFWGSCCKDSSLCLVLEYCEYGDLQTWIRDPSNKKYIDVKRLLSFSWQVSDGMYYLATKNLIHRDLAARNILLDSNLVAKIGDFGLSRVFNSQDYDVEMQNEYMLRTNAKIPVKHTAIEALRDGVYTEKSDVWAYAVLLFEIFSLGSSPYETLSLVEVLPFLIEGSRLPRPLLVTDPVWDLMQKCWLEDPKDRPNFCEIRINLMKLLEEATNQYGYIELGGINEISDDNEVHV</sequence>
<evidence type="ECO:0000313" key="14">
    <source>
        <dbReference type="WBParaSite" id="SPAL_0001380500.1"/>
    </source>
</evidence>
<evidence type="ECO:0000256" key="2">
    <source>
        <dbReference type="ARBA" id="ARBA00011902"/>
    </source>
</evidence>
<feature type="domain" description="Protein kinase" evidence="12">
    <location>
        <begin position="371"/>
        <end position="676"/>
    </location>
</feature>